<evidence type="ECO:0000313" key="1">
    <source>
        <dbReference type="EMBL" id="CEM50544.1"/>
    </source>
</evidence>
<dbReference type="EMBL" id="CDMZ01004699">
    <property type="protein sequence ID" value="CEM50544.1"/>
    <property type="molecule type" value="Genomic_DNA"/>
</dbReference>
<dbReference type="AlphaFoldDB" id="A0A0G4I146"/>
<gene>
    <name evidence="1" type="ORF">Cvel_10069</name>
</gene>
<accession>A0A0G4I146</accession>
<name>A0A0G4I146_9ALVE</name>
<dbReference type="InterPro" id="IPR027417">
    <property type="entry name" value="P-loop_NTPase"/>
</dbReference>
<organism evidence="1">
    <name type="scientific">Chromera velia CCMP2878</name>
    <dbReference type="NCBI Taxonomy" id="1169474"/>
    <lineage>
        <taxon>Eukaryota</taxon>
        <taxon>Sar</taxon>
        <taxon>Alveolata</taxon>
        <taxon>Colpodellida</taxon>
        <taxon>Chromeraceae</taxon>
        <taxon>Chromera</taxon>
    </lineage>
</organism>
<protein>
    <recommendedName>
        <fullName evidence="2">NB-ARC domain-containing protein</fullName>
    </recommendedName>
</protein>
<sequence length="1053" mass="121521">MISGIGGVGKSQLACEVLHRCETPLTKIWLGASSREHLDREVTEVCDDFEAKGVHVEGCSGFRGWLEENNNWLLVVDNLDDSELLWEFTPKNHSGTVIITTRDDSSPMSPPPKLLKLDTLHLPDAQTLLQTLGRRPEEVTGSEQLAKALGCLPLGLVMAALLVLEKKGTLTFTELAERVAGEREEVREFLEKRGEIQRWTDYQLSVITLWRQQREFLCQEGLSRAATLIECLSFADYRQISFEICEMVFKTCKEKDEDQTEQGFHNCLVALLKQSLVAQLSPEKKEAAFGSGGVIEVSQGEPELPPPKMENEKWYFIHELTHLAVRTELEWGMSKSSGGGEDDADQVRRAGIERKRKVFNLMAHAMIVGSRTQQTERWEREDLHCRFPTPNGRHTHQLEFLKRWSDCWDQPWCWLDSVVLEILMLLCLWFETLFFQDHWSSAIRRPWLLREIELRWPEGVREETPGWEVKRLLLEMVYEPQVDLATLLALLAHLMRSIIWGHGWWQKKFLRELLGFRLLDTPSTTLPPKFLIRTVTAFFDFMADEIVEQPWYFIMEYHLRNQNPREASQALWQHYLSLARRGKLAGLDIKERMAKIVLMLESRTEAVWSSASDSMLFSSPACQVRGLRGMGRVSREQLFSDLVCKAQLEWRMGRRVRSAESLGMASSLLPREWDSDTVAAEFSVRSSDSPSSLELPPHRNMKVADCIPLDDVVTFFEIRSNIWEAVGTAKALRIAEGYMEKAARVSEEIVKEKKAVAVRFEEDWRLARLLEALEQLEDGNTESADETLQILLKDFEAAINVGPPLPGVKKWFDRFFLFLHLAFLSRTKNPQMMQAFGRRIIFFDRILSIERREKDLAHYHRNQEDPRKHGFEFLDYYVWDTVSDLWEEIEPTGHPRELVQGIRCAMTIDTPRRKQDGKWWAGLGEQQHCEVSEPPEEWKVLHPLNHAVLLWTVVEAVRLLQRRGETERVREVLGMALTESANEKPLVVGEAEVDQAIQKINEIRRRTWRETKEALQLRNGGPGPNCSLLLQFHATVDDDKITYMKTGKGLEKE</sequence>
<reference evidence="1" key="1">
    <citation type="submission" date="2014-11" db="EMBL/GenBank/DDBJ databases">
        <authorList>
            <person name="Otto D Thomas"/>
            <person name="Naeem Raeece"/>
        </authorList>
    </citation>
    <scope>NUCLEOTIDE SEQUENCE</scope>
</reference>
<dbReference type="VEuPathDB" id="CryptoDB:Cvel_10069"/>
<evidence type="ECO:0008006" key="2">
    <source>
        <dbReference type="Google" id="ProtNLM"/>
    </source>
</evidence>
<dbReference type="PhylomeDB" id="A0A0G4I146"/>
<dbReference type="Gene3D" id="3.40.50.300">
    <property type="entry name" value="P-loop containing nucleotide triphosphate hydrolases"/>
    <property type="match status" value="1"/>
</dbReference>
<proteinExistence type="predicted"/>
<dbReference type="SUPFAM" id="SSF52540">
    <property type="entry name" value="P-loop containing nucleoside triphosphate hydrolases"/>
    <property type="match status" value="1"/>
</dbReference>